<dbReference type="AlphaFoldDB" id="A0A0F6YFX2"/>
<dbReference type="GO" id="GO:0009820">
    <property type="term" value="P:alkaloid metabolic process"/>
    <property type="evidence" value="ECO:0007669"/>
    <property type="project" value="InterPro"/>
</dbReference>
<evidence type="ECO:0000256" key="1">
    <source>
        <dbReference type="ARBA" id="ARBA00022679"/>
    </source>
</evidence>
<dbReference type="Pfam" id="PF11991">
    <property type="entry name" value="Trp_DMAT"/>
    <property type="match status" value="1"/>
</dbReference>
<dbReference type="KEGG" id="samy:DB32_001281"/>
<dbReference type="InterPro" id="IPR033964">
    <property type="entry name" value="ABBA"/>
</dbReference>
<evidence type="ECO:0000313" key="3">
    <source>
        <dbReference type="Proteomes" id="UP000034883"/>
    </source>
</evidence>
<sequence length="452" mass="49082">MERDHGADLSRFRVVQDLFLPDDMHGPFALWHSAVFRRGRPPAFKAYFNPQAYGRGRAQSVVEEALHRLGFDGAWGSLCRTARRGPHLDELKYFALDLVADPKARVKVYVRHHDATAADLEAACSGAESYTPGEVHEFVRAMGGDRERLAARATFTCSALVEGSVRPAATTVYVPICAYAPDDLAVQQRVHAYLVEHGMDPAPYDALVHGYAERPLDAGVGMQSWVAFRRHHDDPRLTVYLATEAAKVHPRGSVPAATGDRLAFASGEAVLRTMSEYDVADHPLVRRLSRGEDATHELLRLTRELCVGLATQRARWVATAGASADAPETRDALELDLARIDAALDARASTRDGFGEELDELLAGRIGPADAIEAIAALLACDAAVQQLLAMIDACGATSLASAPTDAHAALARSVPTARRAIASMRSGAMSVHSAIWEWLDDRYVERFGARS</sequence>
<evidence type="ECO:0000313" key="2">
    <source>
        <dbReference type="EMBL" id="AKF04132.1"/>
    </source>
</evidence>
<name>A0A0F6YFX2_9BACT</name>
<proteinExistence type="predicted"/>
<gene>
    <name evidence="2" type="ORF">DB32_001281</name>
</gene>
<keyword evidence="3" id="KW-1185">Reference proteome</keyword>
<accession>A0A0F6YFX2</accession>
<dbReference type="SFLD" id="SFLDS00036">
    <property type="entry name" value="Aromatic_Prenyltransferase"/>
    <property type="match status" value="1"/>
</dbReference>
<dbReference type="EMBL" id="CP011125">
    <property type="protein sequence ID" value="AKF04132.1"/>
    <property type="molecule type" value="Genomic_DNA"/>
</dbReference>
<reference evidence="2 3" key="1">
    <citation type="submission" date="2015-03" db="EMBL/GenBank/DDBJ databases">
        <title>Genome assembly of Sandaracinus amylolyticus DSM 53668.</title>
        <authorList>
            <person name="Sharma G."/>
            <person name="Subramanian S."/>
        </authorList>
    </citation>
    <scope>NUCLEOTIDE SEQUENCE [LARGE SCALE GENOMIC DNA]</scope>
    <source>
        <strain evidence="2 3">DSM 53668</strain>
    </source>
</reference>
<organism evidence="2 3">
    <name type="scientific">Sandaracinus amylolyticus</name>
    <dbReference type="NCBI Taxonomy" id="927083"/>
    <lineage>
        <taxon>Bacteria</taxon>
        <taxon>Pseudomonadati</taxon>
        <taxon>Myxococcota</taxon>
        <taxon>Polyangia</taxon>
        <taxon>Polyangiales</taxon>
        <taxon>Sandaracinaceae</taxon>
        <taxon>Sandaracinus</taxon>
    </lineage>
</organism>
<dbReference type="Proteomes" id="UP000034883">
    <property type="component" value="Chromosome"/>
</dbReference>
<dbReference type="STRING" id="927083.DB32_001281"/>
<keyword evidence="1" id="KW-0808">Transferase</keyword>
<dbReference type="GO" id="GO:0016765">
    <property type="term" value="F:transferase activity, transferring alkyl or aryl (other than methyl) groups"/>
    <property type="evidence" value="ECO:0007669"/>
    <property type="project" value="InterPro"/>
</dbReference>
<dbReference type="InterPro" id="IPR017795">
    <property type="entry name" value="ABBA_NscD-like"/>
</dbReference>
<protein>
    <submittedName>
        <fullName evidence="2">Uncharacterized protein</fullName>
    </submittedName>
</protein>